<dbReference type="GO" id="GO:0045454">
    <property type="term" value="P:cell redox homeostasis"/>
    <property type="evidence" value="ECO:0007669"/>
    <property type="project" value="TreeGrafter"/>
</dbReference>
<dbReference type="AlphaFoldDB" id="A0A381YCA9"/>
<feature type="non-terminal residue" evidence="6">
    <location>
        <position position="1"/>
    </location>
</feature>
<dbReference type="NCBIfam" id="NF006898">
    <property type="entry name" value="PRK09381.1"/>
    <property type="match status" value="1"/>
</dbReference>
<name>A0A381YCA9_9ZZZZ</name>
<dbReference type="InterPro" id="IPR017937">
    <property type="entry name" value="Thioredoxin_CS"/>
</dbReference>
<dbReference type="PANTHER" id="PTHR45663:SF11">
    <property type="entry name" value="GEO12009P1"/>
    <property type="match status" value="1"/>
</dbReference>
<dbReference type="FunFam" id="3.40.30.10:FF:000001">
    <property type="entry name" value="Thioredoxin"/>
    <property type="match status" value="1"/>
</dbReference>
<evidence type="ECO:0000256" key="3">
    <source>
        <dbReference type="ARBA" id="ARBA00023157"/>
    </source>
</evidence>
<dbReference type="PANTHER" id="PTHR45663">
    <property type="entry name" value="GEO12009P1"/>
    <property type="match status" value="1"/>
</dbReference>
<evidence type="ECO:0000313" key="6">
    <source>
        <dbReference type="EMBL" id="SVA74645.1"/>
    </source>
</evidence>
<organism evidence="6">
    <name type="scientific">marine metagenome</name>
    <dbReference type="NCBI Taxonomy" id="408172"/>
    <lineage>
        <taxon>unclassified sequences</taxon>
        <taxon>metagenomes</taxon>
        <taxon>ecological metagenomes</taxon>
    </lineage>
</organism>
<keyword evidence="2" id="KW-0249">Electron transport</keyword>
<dbReference type="Pfam" id="PF00085">
    <property type="entry name" value="Thioredoxin"/>
    <property type="match status" value="1"/>
</dbReference>
<keyword evidence="1" id="KW-0813">Transport</keyword>
<dbReference type="CDD" id="cd02947">
    <property type="entry name" value="TRX_family"/>
    <property type="match status" value="1"/>
</dbReference>
<dbReference type="PRINTS" id="PR00421">
    <property type="entry name" value="THIOREDOXIN"/>
</dbReference>
<dbReference type="InterPro" id="IPR036249">
    <property type="entry name" value="Thioredoxin-like_sf"/>
</dbReference>
<feature type="domain" description="Thioredoxin" evidence="5">
    <location>
        <begin position="1"/>
        <end position="109"/>
    </location>
</feature>
<dbReference type="PIRSF" id="PIRSF000077">
    <property type="entry name" value="Thioredoxin"/>
    <property type="match status" value="1"/>
</dbReference>
<dbReference type="PROSITE" id="PS00194">
    <property type="entry name" value="THIOREDOXIN_1"/>
    <property type="match status" value="1"/>
</dbReference>
<dbReference type="NCBIfam" id="TIGR01068">
    <property type="entry name" value="thioredoxin"/>
    <property type="match status" value="1"/>
</dbReference>
<dbReference type="GO" id="GO:0005829">
    <property type="term" value="C:cytosol"/>
    <property type="evidence" value="ECO:0007669"/>
    <property type="project" value="TreeGrafter"/>
</dbReference>
<dbReference type="InterPro" id="IPR013766">
    <property type="entry name" value="Thioredoxin_domain"/>
</dbReference>
<dbReference type="Gene3D" id="3.40.30.10">
    <property type="entry name" value="Glutaredoxin"/>
    <property type="match status" value="1"/>
</dbReference>
<evidence type="ECO:0000256" key="4">
    <source>
        <dbReference type="ARBA" id="ARBA00023284"/>
    </source>
</evidence>
<dbReference type="GO" id="GO:0015035">
    <property type="term" value="F:protein-disulfide reductase activity"/>
    <property type="evidence" value="ECO:0007669"/>
    <property type="project" value="InterPro"/>
</dbReference>
<keyword evidence="4" id="KW-0676">Redox-active center</keyword>
<evidence type="ECO:0000259" key="5">
    <source>
        <dbReference type="PROSITE" id="PS51352"/>
    </source>
</evidence>
<reference evidence="6" key="1">
    <citation type="submission" date="2018-05" db="EMBL/GenBank/DDBJ databases">
        <authorList>
            <person name="Lanie J.A."/>
            <person name="Ng W.-L."/>
            <person name="Kazmierczak K.M."/>
            <person name="Andrzejewski T.M."/>
            <person name="Davidsen T.M."/>
            <person name="Wayne K.J."/>
            <person name="Tettelin H."/>
            <person name="Glass J.I."/>
            <person name="Rusch D."/>
            <person name="Podicherti R."/>
            <person name="Tsui H.-C.T."/>
            <person name="Winkler M.E."/>
        </authorList>
    </citation>
    <scope>NUCLEOTIDE SEQUENCE</scope>
</reference>
<proteinExistence type="predicted"/>
<evidence type="ECO:0000256" key="1">
    <source>
        <dbReference type="ARBA" id="ARBA00022448"/>
    </source>
</evidence>
<evidence type="ECO:0000256" key="2">
    <source>
        <dbReference type="ARBA" id="ARBA00022982"/>
    </source>
</evidence>
<sequence>VNDRIVHTTDDEFGEDVVNSQYPVLVDFWAEWCGPCKMIAPILDVVAEDYKDRLRVVKLNLDENPQTPAKYNIRSIPTLLLFKNGTVDAQQVGAVSKAQLESFLGEHLPSSED</sequence>
<dbReference type="EMBL" id="UINC01017886">
    <property type="protein sequence ID" value="SVA74645.1"/>
    <property type="molecule type" value="Genomic_DNA"/>
</dbReference>
<dbReference type="SUPFAM" id="SSF52833">
    <property type="entry name" value="Thioredoxin-like"/>
    <property type="match status" value="1"/>
</dbReference>
<keyword evidence="3" id="KW-1015">Disulfide bond</keyword>
<dbReference type="InterPro" id="IPR005746">
    <property type="entry name" value="Thioredoxin"/>
</dbReference>
<dbReference type="PROSITE" id="PS51352">
    <property type="entry name" value="THIOREDOXIN_2"/>
    <property type="match status" value="1"/>
</dbReference>
<protein>
    <recommendedName>
        <fullName evidence="5">Thioredoxin domain-containing protein</fullName>
    </recommendedName>
</protein>
<accession>A0A381YCA9</accession>
<gene>
    <name evidence="6" type="ORF">METZ01_LOCUS127499</name>
</gene>